<evidence type="ECO:0000313" key="2">
    <source>
        <dbReference type="Proteomes" id="UP000195077"/>
    </source>
</evidence>
<name>A0A9X6Q805_BACTU</name>
<comment type="caution">
    <text evidence="1">The sequence shown here is derived from an EMBL/GenBank/DDBJ whole genome shotgun (WGS) entry which is preliminary data.</text>
</comment>
<evidence type="ECO:0000313" key="1">
    <source>
        <dbReference type="EMBL" id="OUA19788.1"/>
    </source>
</evidence>
<reference evidence="1 2" key="1">
    <citation type="submission" date="2016-10" db="EMBL/GenBank/DDBJ databases">
        <title>Comparative genomics of Bacillus thuringiensis reveals a path to pathogens against multiple invertebrate hosts.</title>
        <authorList>
            <person name="Zheng J."/>
            <person name="Gao Q."/>
            <person name="Liu H."/>
            <person name="Peng D."/>
            <person name="Ruan L."/>
            <person name="Sun M."/>
        </authorList>
    </citation>
    <scope>NUCLEOTIDE SEQUENCE [LARGE SCALE GENOMIC DNA]</scope>
    <source>
        <strain evidence="1">I13</strain>
    </source>
</reference>
<dbReference type="EMBL" id="NFEN01000135">
    <property type="protein sequence ID" value="OUA19788.1"/>
    <property type="molecule type" value="Genomic_DNA"/>
</dbReference>
<dbReference type="Proteomes" id="UP000195077">
    <property type="component" value="Unassembled WGS sequence"/>
</dbReference>
<sequence length="76" mass="8525">MAELKQTLLKLQNAVMIEEIGNILSEGGELSPDAYLEITRIEREDKGASITETALVSAVWRIRELQKEIKRLKGDA</sequence>
<protein>
    <submittedName>
        <fullName evidence="1">Uncharacterized protein</fullName>
    </submittedName>
</protein>
<accession>A0A9X6Q805</accession>
<proteinExistence type="predicted"/>
<dbReference type="AlphaFoldDB" id="A0A9X6Q805"/>
<dbReference type="RefSeq" id="WP_021728379.1">
    <property type="nucleotide sequence ID" value="NZ_CP059975.1"/>
</dbReference>
<gene>
    <name evidence="1" type="ORF">BK775_24500</name>
</gene>
<organism evidence="1 2">
    <name type="scientific">Bacillus thuringiensis</name>
    <dbReference type="NCBI Taxonomy" id="1428"/>
    <lineage>
        <taxon>Bacteria</taxon>
        <taxon>Bacillati</taxon>
        <taxon>Bacillota</taxon>
        <taxon>Bacilli</taxon>
        <taxon>Bacillales</taxon>
        <taxon>Bacillaceae</taxon>
        <taxon>Bacillus</taxon>
        <taxon>Bacillus cereus group</taxon>
    </lineage>
</organism>